<dbReference type="InterPro" id="IPR020075">
    <property type="entry name" value="Uncharacterised_AF2234"/>
</dbReference>
<evidence type="ECO:0000313" key="2">
    <source>
        <dbReference type="Proteomes" id="UP000319335"/>
    </source>
</evidence>
<dbReference type="Proteomes" id="UP000319335">
    <property type="component" value="Unassembled WGS sequence"/>
</dbReference>
<dbReference type="EMBL" id="VIAQ01000015">
    <property type="protein sequence ID" value="TQD25248.1"/>
    <property type="molecule type" value="Genomic_DNA"/>
</dbReference>
<dbReference type="RefSeq" id="WP_154809975.1">
    <property type="nucleotide sequence ID" value="NZ_VIAQ01000015.1"/>
</dbReference>
<accession>A0A7Z8P4P7</accession>
<dbReference type="Pfam" id="PF10967">
    <property type="entry name" value="DUF2769"/>
    <property type="match status" value="1"/>
</dbReference>
<proteinExistence type="predicted"/>
<keyword evidence="2" id="KW-1185">Reference proteome</keyword>
<protein>
    <submittedName>
        <fullName evidence="1">DUF2769 domain-containing protein</fullName>
    </submittedName>
</protein>
<sequence length="79" mass="8907">MTDDDSCITGKRGKYFGICTSYHHSKGCNCPKCPSYPEKGKFMFCSKGAYPGVEKKGCLCQECIIHNKFDLEGEYFCLE</sequence>
<dbReference type="OrthoDB" id="144444at2157"/>
<dbReference type="AlphaFoldDB" id="A0A7Z8P4P7"/>
<reference evidence="1 2" key="1">
    <citation type="submission" date="2019-06" db="EMBL/GenBank/DDBJ databases">
        <title>Draft genome sequence of Methanolobus vulcani B1d.</title>
        <authorList>
            <person name="Creighbaum A.J."/>
            <person name="Ticak T."/>
            <person name="Hariraju D."/>
            <person name="Arivett B.A."/>
            <person name="Ferguson D.J.Jr."/>
        </authorList>
    </citation>
    <scope>NUCLEOTIDE SEQUENCE [LARGE SCALE GENOMIC DNA]</scope>
    <source>
        <strain evidence="1 2">B1d</strain>
    </source>
</reference>
<comment type="caution">
    <text evidence="1">The sequence shown here is derived from an EMBL/GenBank/DDBJ whole genome shotgun (WGS) entry which is preliminary data.</text>
</comment>
<name>A0A7Z8P4P7_9EURY</name>
<evidence type="ECO:0000313" key="1">
    <source>
        <dbReference type="EMBL" id="TQD25248.1"/>
    </source>
</evidence>
<gene>
    <name evidence="1" type="ORF">FKV42_09400</name>
</gene>
<organism evidence="1 2">
    <name type="scientific">Methanolobus vulcani</name>
    <dbReference type="NCBI Taxonomy" id="38026"/>
    <lineage>
        <taxon>Archaea</taxon>
        <taxon>Methanobacteriati</taxon>
        <taxon>Methanobacteriota</taxon>
        <taxon>Stenosarchaea group</taxon>
        <taxon>Methanomicrobia</taxon>
        <taxon>Methanosarcinales</taxon>
        <taxon>Methanosarcinaceae</taxon>
        <taxon>Methanolobus</taxon>
    </lineage>
</organism>